<organism evidence="5 6">
    <name type="scientific">Penicillium nordicum</name>
    <dbReference type="NCBI Taxonomy" id="229535"/>
    <lineage>
        <taxon>Eukaryota</taxon>
        <taxon>Fungi</taxon>
        <taxon>Dikarya</taxon>
        <taxon>Ascomycota</taxon>
        <taxon>Pezizomycotina</taxon>
        <taxon>Eurotiomycetes</taxon>
        <taxon>Eurotiomycetidae</taxon>
        <taxon>Eurotiales</taxon>
        <taxon>Aspergillaceae</taxon>
        <taxon>Penicillium</taxon>
    </lineage>
</organism>
<dbReference type="GO" id="GO:0008757">
    <property type="term" value="F:S-adenosylmethionine-dependent methyltransferase activity"/>
    <property type="evidence" value="ECO:0007669"/>
    <property type="project" value="InterPro"/>
</dbReference>
<comment type="caution">
    <text evidence="5">The sequence shown here is derived from an EMBL/GenBank/DDBJ whole genome shotgun (WGS) entry which is preliminary data.</text>
</comment>
<accession>A0A0M8P1S9</accession>
<gene>
    <name evidence="5" type="ORF">ACN38_g10497</name>
</gene>
<evidence type="ECO:0000256" key="4">
    <source>
        <dbReference type="ARBA" id="ARBA00022691"/>
    </source>
</evidence>
<evidence type="ECO:0000313" key="5">
    <source>
        <dbReference type="EMBL" id="KOS38670.1"/>
    </source>
</evidence>
<dbReference type="PROSITE" id="PS51585">
    <property type="entry name" value="SAM_MT_TPMT"/>
    <property type="match status" value="1"/>
</dbReference>
<keyword evidence="2" id="KW-0489">Methyltransferase</keyword>
<dbReference type="CDD" id="cd02440">
    <property type="entry name" value="AdoMet_MTases"/>
    <property type="match status" value="1"/>
</dbReference>
<dbReference type="Pfam" id="PF05724">
    <property type="entry name" value="TPMT"/>
    <property type="match status" value="1"/>
</dbReference>
<protein>
    <recommendedName>
        <fullName evidence="7">Methyltransferase domain-containing protein</fullName>
    </recommendedName>
</protein>
<evidence type="ECO:0000256" key="2">
    <source>
        <dbReference type="ARBA" id="ARBA00022603"/>
    </source>
</evidence>
<dbReference type="EMBL" id="LHQQ01000240">
    <property type="protein sequence ID" value="KOS38670.1"/>
    <property type="molecule type" value="Genomic_DNA"/>
</dbReference>
<evidence type="ECO:0000256" key="3">
    <source>
        <dbReference type="ARBA" id="ARBA00022679"/>
    </source>
</evidence>
<dbReference type="OrthoDB" id="276151at2759"/>
<sequence>MTQPGNQKVPGSSRITDHFSERALQDHGSGWSALWDTKDNVLWDRGKPSPALIDLIEQRKDLFQPLTANGRRKKVLVPGCGQGYDVVMLALHGFDVYGLDISKTGISAAQGYAYNELQKPQEYNFGEQKSGPTAQGSTTFIKGDFFKSDWEQTALEGGEVQFDIIYDYTFLCALHPDMRQQWSKRMSELLRSDGYLVCLEFPLYKDPTLPGPPWGLQGVHWDLLARGGDGIANIHIAPEITHEDQLMGQFKRVLHTKPARTYESGIGTDMLSIYARK</sequence>
<dbReference type="AlphaFoldDB" id="A0A0M8P1S9"/>
<dbReference type="InterPro" id="IPR029063">
    <property type="entry name" value="SAM-dependent_MTases_sf"/>
</dbReference>
<evidence type="ECO:0008006" key="7">
    <source>
        <dbReference type="Google" id="ProtNLM"/>
    </source>
</evidence>
<keyword evidence="6" id="KW-1185">Reference proteome</keyword>
<evidence type="ECO:0000256" key="1">
    <source>
        <dbReference type="ARBA" id="ARBA00022553"/>
    </source>
</evidence>
<keyword evidence="4" id="KW-0949">S-adenosyl-L-methionine</keyword>
<dbReference type="SUPFAM" id="SSF53335">
    <property type="entry name" value="S-adenosyl-L-methionine-dependent methyltransferases"/>
    <property type="match status" value="1"/>
</dbReference>
<dbReference type="PANTHER" id="PTHR32183:SF6">
    <property type="entry name" value="CYSTEINE SULFINATE DESULFINASE_CYSTEINE DESULFURASE AND RELATED ENZYMES"/>
    <property type="match status" value="1"/>
</dbReference>
<dbReference type="Gene3D" id="3.40.50.150">
    <property type="entry name" value="Vaccinia Virus protein VP39"/>
    <property type="match status" value="1"/>
</dbReference>
<keyword evidence="1" id="KW-0597">Phosphoprotein</keyword>
<proteinExistence type="predicted"/>
<dbReference type="InterPro" id="IPR008854">
    <property type="entry name" value="TPMT"/>
</dbReference>
<keyword evidence="3" id="KW-0808">Transferase</keyword>
<evidence type="ECO:0000313" key="6">
    <source>
        <dbReference type="Proteomes" id="UP000037696"/>
    </source>
</evidence>
<dbReference type="PANTHER" id="PTHR32183">
    <property type="match status" value="1"/>
</dbReference>
<reference evidence="5 6" key="1">
    <citation type="submission" date="2015-08" db="EMBL/GenBank/DDBJ databases">
        <title>Genome sequencing of Penicillium nordicum.</title>
        <authorList>
            <person name="Nguyen H.D."/>
            <person name="Seifert K.A."/>
        </authorList>
    </citation>
    <scope>NUCLEOTIDE SEQUENCE [LARGE SCALE GENOMIC DNA]</scope>
    <source>
        <strain evidence="5 6">DAOMC 185683</strain>
    </source>
</reference>
<dbReference type="GO" id="GO:0032259">
    <property type="term" value="P:methylation"/>
    <property type="evidence" value="ECO:0007669"/>
    <property type="project" value="UniProtKB-KW"/>
</dbReference>
<dbReference type="STRING" id="229535.A0A0M8P1S9"/>
<dbReference type="Proteomes" id="UP000037696">
    <property type="component" value="Unassembled WGS sequence"/>
</dbReference>
<name>A0A0M8P1S9_9EURO</name>